<dbReference type="InterPro" id="IPR036291">
    <property type="entry name" value="NAD(P)-bd_dom_sf"/>
</dbReference>
<dbReference type="PRINTS" id="PR00080">
    <property type="entry name" value="SDRFAMILY"/>
</dbReference>
<dbReference type="PRINTS" id="PR00081">
    <property type="entry name" value="GDHRDH"/>
</dbReference>
<dbReference type="RefSeq" id="WP_139580769.1">
    <property type="nucleotide sequence ID" value="NZ_VDMA02000045.1"/>
</dbReference>
<comment type="similarity">
    <text evidence="1">Belongs to the short-chain dehydrogenases/reductases (SDR) family.</text>
</comment>
<dbReference type="GO" id="GO:0047936">
    <property type="term" value="F:glucose 1-dehydrogenase [NAD(P)+] activity"/>
    <property type="evidence" value="ECO:0007669"/>
    <property type="project" value="UniProtKB-EC"/>
</dbReference>
<evidence type="ECO:0000256" key="1">
    <source>
        <dbReference type="ARBA" id="ARBA00006484"/>
    </source>
</evidence>
<sequence>MNTDTKVAVITGGATGIGKETARLLVADGVHVVLSGRRESVGRQAVADLTRNGGSASFLVADMDEPDSVTALFDSVLADFGRLDYAVNNAGLAHETAALADADPVKLQQMLSTNVTGLFLCLQREIREMLASGRGGAIVNLASIAGLNGIPYSGPYAATKHAVVGLTKTAGIEYSSKGVRVNAVAPGAIKTDIIARAITLGQYDEETITAMHPMGRMGLPSEIAEGIHWLLSDKASFVAGAVLNIDGGFQAK</sequence>
<evidence type="ECO:0000313" key="3">
    <source>
        <dbReference type="EMBL" id="KAB8173158.1"/>
    </source>
</evidence>
<proteinExistence type="inferred from homology"/>
<dbReference type="CDD" id="cd05233">
    <property type="entry name" value="SDR_c"/>
    <property type="match status" value="1"/>
</dbReference>
<dbReference type="Pfam" id="PF13561">
    <property type="entry name" value="adh_short_C2"/>
    <property type="match status" value="1"/>
</dbReference>
<evidence type="ECO:0000256" key="2">
    <source>
        <dbReference type="ARBA" id="ARBA00023002"/>
    </source>
</evidence>
<reference evidence="3 4" key="1">
    <citation type="submission" date="2019-10" db="EMBL/GenBank/DDBJ databases">
        <title>Nonomuraea sp. nov., isolated from Phyllanthus amarus.</title>
        <authorList>
            <person name="Klykleung N."/>
            <person name="Tanasupawat S."/>
        </authorList>
    </citation>
    <scope>NUCLEOTIDE SEQUENCE [LARGE SCALE GENOMIC DNA]</scope>
    <source>
        <strain evidence="3 4">CR1-09</strain>
    </source>
</reference>
<name>A0A5N6AZE9_9ACTN</name>
<keyword evidence="2 3" id="KW-0560">Oxidoreductase</keyword>
<dbReference type="NCBIfam" id="NF005559">
    <property type="entry name" value="PRK07231.1"/>
    <property type="match status" value="1"/>
</dbReference>
<dbReference type="EC" id="1.1.1.47" evidence="3"/>
<dbReference type="Proteomes" id="UP000313066">
    <property type="component" value="Unassembled WGS sequence"/>
</dbReference>
<comment type="caution">
    <text evidence="3">The sequence shown here is derived from an EMBL/GenBank/DDBJ whole genome shotgun (WGS) entry which is preliminary data.</text>
</comment>
<keyword evidence="4" id="KW-1185">Reference proteome</keyword>
<dbReference type="SUPFAM" id="SSF51735">
    <property type="entry name" value="NAD(P)-binding Rossmann-fold domains"/>
    <property type="match status" value="1"/>
</dbReference>
<dbReference type="InterPro" id="IPR020904">
    <property type="entry name" value="Sc_DH/Rdtase_CS"/>
</dbReference>
<dbReference type="PANTHER" id="PTHR24321:SF8">
    <property type="entry name" value="ESTRADIOL 17-BETA-DEHYDROGENASE 8-RELATED"/>
    <property type="match status" value="1"/>
</dbReference>
<dbReference type="FunFam" id="3.40.50.720:FF:000084">
    <property type="entry name" value="Short-chain dehydrogenase reductase"/>
    <property type="match status" value="1"/>
</dbReference>
<organism evidence="3 4">
    <name type="scientific">Microbispora catharanthi</name>
    <dbReference type="NCBI Taxonomy" id="1712871"/>
    <lineage>
        <taxon>Bacteria</taxon>
        <taxon>Bacillati</taxon>
        <taxon>Actinomycetota</taxon>
        <taxon>Actinomycetes</taxon>
        <taxon>Streptosporangiales</taxon>
        <taxon>Streptosporangiaceae</taxon>
        <taxon>Microbispora</taxon>
    </lineage>
</organism>
<evidence type="ECO:0000313" key="4">
    <source>
        <dbReference type="Proteomes" id="UP000313066"/>
    </source>
</evidence>
<dbReference type="PROSITE" id="PS00061">
    <property type="entry name" value="ADH_SHORT"/>
    <property type="match status" value="1"/>
</dbReference>
<protein>
    <submittedName>
        <fullName evidence="3">Glucose 1-dehydrogenase</fullName>
        <ecNumber evidence="3">1.1.1.47</ecNumber>
    </submittedName>
</protein>
<dbReference type="EMBL" id="VDMA02000045">
    <property type="protein sequence ID" value="KAB8173158.1"/>
    <property type="molecule type" value="Genomic_DNA"/>
</dbReference>
<accession>A0A5N6AZE9</accession>
<gene>
    <name evidence="3" type="ORF">FH610_041700</name>
</gene>
<dbReference type="PANTHER" id="PTHR24321">
    <property type="entry name" value="DEHYDROGENASES, SHORT CHAIN"/>
    <property type="match status" value="1"/>
</dbReference>
<dbReference type="Gene3D" id="3.40.50.720">
    <property type="entry name" value="NAD(P)-binding Rossmann-like Domain"/>
    <property type="match status" value="1"/>
</dbReference>
<dbReference type="InterPro" id="IPR002347">
    <property type="entry name" value="SDR_fam"/>
</dbReference>
<dbReference type="AlphaFoldDB" id="A0A5N6AZE9"/>